<accession>I5ATD7</accession>
<proteinExistence type="predicted"/>
<dbReference type="HOGENOM" id="CLU_252495_0_0_9"/>
<evidence type="ECO:0000313" key="5">
    <source>
        <dbReference type="Proteomes" id="UP000005753"/>
    </source>
</evidence>
<feature type="transmembrane region" description="Helical" evidence="2">
    <location>
        <begin position="1403"/>
        <end position="1421"/>
    </location>
</feature>
<keyword evidence="2" id="KW-0812">Transmembrane</keyword>
<dbReference type="InterPro" id="IPR041033">
    <property type="entry name" value="SpaA_PFL_dom_1"/>
</dbReference>
<keyword evidence="2" id="KW-1133">Transmembrane helix</keyword>
<organism evidence="4 5">
    <name type="scientific">Eubacterium cellulosolvens (strain ATCC 43171 / JCM 9499 / 6)</name>
    <name type="common">Cillobacterium cellulosolvens</name>
    <dbReference type="NCBI Taxonomy" id="633697"/>
    <lineage>
        <taxon>Bacteria</taxon>
        <taxon>Bacillati</taxon>
        <taxon>Bacillota</taxon>
        <taxon>Clostridia</taxon>
        <taxon>Eubacteriales</taxon>
        <taxon>Eubacteriaceae</taxon>
        <taxon>Eubacterium</taxon>
    </lineage>
</organism>
<dbReference type="EMBL" id="CM001487">
    <property type="protein sequence ID" value="EIM57060.1"/>
    <property type="molecule type" value="Genomic_DNA"/>
</dbReference>
<feature type="region of interest" description="Disordered" evidence="1">
    <location>
        <begin position="367"/>
        <end position="387"/>
    </location>
</feature>
<evidence type="ECO:0000256" key="1">
    <source>
        <dbReference type="SAM" id="MobiDB-lite"/>
    </source>
</evidence>
<dbReference type="InterPro" id="IPR013783">
    <property type="entry name" value="Ig-like_fold"/>
</dbReference>
<feature type="region of interest" description="Disordered" evidence="1">
    <location>
        <begin position="100"/>
        <end position="123"/>
    </location>
</feature>
<sequence>MKKTAAARKMIIARRVMPLAFVLVVIGYVLSRPAHAVSSNRELICGRQEHVHDANCYDEEQNLVCGQEEHIHNEACYGVVTDTGESGIVPEENAATENVVPSAAAVSSSSEKAEEKKEEDTHTYTAQGADYLVTAVVPKEAEIPEDAEFVVEEIPAGTERYQAYLEEAKAKMSAAGAFENANTQTTENGDAGEAAETAEAIASESVISNSWNVSGDSTGESVVTASSDGAVYAVTATSGENMSGSGDWENAGPAAEETGSEAELSNGEQPEGGEQSSTPAEPQVVLARFFDIRFMVNGEEIEPKVPVSVQISYTDKLQISENSEAKAGVIHFADHGTEVLKALTGKAQEDSKTLDLSEEQQNMLKTDAEKSAQDVTAVQNGETDEKTVNQDRITGIDRTEEVNTFAFAQTSFSVTGTIVTESITGAAQQSAQMNQLATSLTKSSGSSNVNTKNQNAIQIAADALMEDCDYIIYAKSSDEKSVNMIRALKSDSEKGEKATIEAALSSDGVSVYATGNDGANFDKSVIWRLKMTADGKTQLYNEEKGVYIAADGFPFSANSDSTVTITAEGYIIAANGHTYLQENGYYGVMSNEMYGTAFCFAEVGSGSEDKTSTIPCYGERVTRQEELKADEPYVLVRCENGKRYDVAVGDVANALNTETKEGKNAETKVFISHEVKISRDDRLMGFIDSDVWVYTSDGQLTNQSSKTKAYSNDMQVYLNRTGLEGQKMTISGSDAGKDSGFVFKIYCRFNQKDYGLKAFDNVQGAAGYNAYTAAKNYSFSDGNASSFELYHVVKYGYDVWFDATNGGNNFYIGGYSKNSTTHTVKRVTPQNGSTTAAVVLPGEDKVRTDSRYKTGYRLAGWYDTKQHKSYKPGETAYVNESTVFYASWMASNYNIGQARDLSPYSVYQPNITTSVFDYNEIFNMQSSYLLPSTYLTGLSHRESWSLLPGNDDFTFLYAQQNGMLVRAASRDAKNKSNYVSRNAGQYTGVVTEGIFNSWIAGTLFSQDSSHAQDGYQYIGSDHHLYSYDSSTGYYYYDSDLNAADYNQAAGRFYVHNYVNGTDKSNGKDKGDFLPFNSGSGTFKETNGEVNYWFGMKTEFGFSLPNQVSSEGNGNKAINGDPMVYKFSGDDDVWVFIDGKLALDLGGIHDRVYGEINFSNNTVTVGQAGATKIDAVRDGQGRLTQVIGVSGGTGVTTKKLTDLIGELGAGYHTLSFYYMERGASESDAAIYFNIAPSYRVDMTKKGDSGASLTGAEFKIYTDPELKKEAVNITPVPGSGTDVKYDENGGRTFVSNSPDFSLDGFVADTDYYICETKAPDGYQPLKAPATLKIFYEDGGQYGGFRARIYFNEYKDGKLVSNNNNTFNIDSNIIGSGGFGGYHIYIPNSIGHQLPNTGFVDWLLDYKWLVALCGFGVIAILVVLSGRIKTRAH</sequence>
<gene>
    <name evidence="4" type="ORF">EubceDRAFT1_1244</name>
</gene>
<protein>
    <recommendedName>
        <fullName evidence="3">SpaA-like prealbumin fold domain-containing protein</fullName>
    </recommendedName>
</protein>
<keyword evidence="5" id="KW-1185">Reference proteome</keyword>
<dbReference type="STRING" id="633697.EubceDRAFT1_1244"/>
<dbReference type="eggNOG" id="COG4932">
    <property type="taxonomic scope" value="Bacteria"/>
</dbReference>
<evidence type="ECO:0000256" key="2">
    <source>
        <dbReference type="SAM" id="Phobius"/>
    </source>
</evidence>
<evidence type="ECO:0000313" key="4">
    <source>
        <dbReference type="EMBL" id="EIM57060.1"/>
    </source>
</evidence>
<evidence type="ECO:0000259" key="3">
    <source>
        <dbReference type="Pfam" id="PF17802"/>
    </source>
</evidence>
<feature type="compositionally biased region" description="Basic and acidic residues" evidence="1">
    <location>
        <begin position="111"/>
        <end position="122"/>
    </location>
</feature>
<dbReference type="Gene3D" id="2.60.40.10">
    <property type="entry name" value="Immunoglobulins"/>
    <property type="match status" value="1"/>
</dbReference>
<reference evidence="4 5" key="1">
    <citation type="submission" date="2010-08" db="EMBL/GenBank/DDBJ databases">
        <authorList>
            <consortium name="US DOE Joint Genome Institute (JGI-PGF)"/>
            <person name="Lucas S."/>
            <person name="Copeland A."/>
            <person name="Lapidus A."/>
            <person name="Cheng J.-F."/>
            <person name="Bruce D."/>
            <person name="Goodwin L."/>
            <person name="Pitluck S."/>
            <person name="Land M.L."/>
            <person name="Hauser L."/>
            <person name="Chang Y.-J."/>
            <person name="Anderson I.J."/>
            <person name="Johnson E."/>
            <person name="Mulhopadhyay B."/>
            <person name="Kyrpides N."/>
            <person name="Woyke T.J."/>
        </authorList>
    </citation>
    <scope>NUCLEOTIDE SEQUENCE [LARGE SCALE GENOMIC DNA]</scope>
    <source>
        <strain evidence="4 5">6</strain>
    </source>
</reference>
<dbReference type="Proteomes" id="UP000005753">
    <property type="component" value="Chromosome"/>
</dbReference>
<name>I5ATD7_EUBC6</name>
<reference evidence="4 5" key="2">
    <citation type="submission" date="2012-02" db="EMBL/GenBank/DDBJ databases">
        <title>Improved High-Quality Draft sequence of Eubacterium cellulosolvens 6.</title>
        <authorList>
            <consortium name="US DOE Joint Genome Institute"/>
            <person name="Lucas S."/>
            <person name="Han J."/>
            <person name="Lapidus A."/>
            <person name="Cheng J.-F."/>
            <person name="Goodwin L."/>
            <person name="Pitluck S."/>
            <person name="Peters L."/>
            <person name="Mikhailova N."/>
            <person name="Gu W."/>
            <person name="Detter J.C."/>
            <person name="Han C."/>
            <person name="Tapia R."/>
            <person name="Land M."/>
            <person name="Hauser L."/>
            <person name="Kyrpides N."/>
            <person name="Ivanova N."/>
            <person name="Pagani I."/>
            <person name="Johnson E."/>
            <person name="Mukhopadhyay B."/>
            <person name="Anderson I."/>
            <person name="Woyke T."/>
        </authorList>
    </citation>
    <scope>NUCLEOTIDE SEQUENCE [LARGE SCALE GENOMIC DNA]</scope>
    <source>
        <strain evidence="4 5">6</strain>
    </source>
</reference>
<feature type="domain" description="SpaA-like prealbumin fold" evidence="3">
    <location>
        <begin position="1240"/>
        <end position="1331"/>
    </location>
</feature>
<keyword evidence="2" id="KW-0472">Membrane</keyword>
<dbReference type="Pfam" id="PF17802">
    <property type="entry name" value="SpaA"/>
    <property type="match status" value="1"/>
</dbReference>
<feature type="region of interest" description="Disordered" evidence="1">
    <location>
        <begin position="238"/>
        <end position="281"/>
    </location>
</feature>